<evidence type="ECO:0000256" key="5">
    <source>
        <dbReference type="ARBA" id="ARBA00022691"/>
    </source>
</evidence>
<dbReference type="GO" id="GO:0042054">
    <property type="term" value="F:histone methyltransferase activity"/>
    <property type="evidence" value="ECO:0007669"/>
    <property type="project" value="InterPro"/>
</dbReference>
<dbReference type="PANTHER" id="PTHR46223:SF3">
    <property type="entry name" value="HISTONE-LYSINE N-METHYLTRANSFERASE SET-23"/>
    <property type="match status" value="1"/>
</dbReference>
<evidence type="ECO:0000313" key="11">
    <source>
        <dbReference type="Proteomes" id="UP000016933"/>
    </source>
</evidence>
<dbReference type="InterPro" id="IPR003616">
    <property type="entry name" value="Post-SET_dom"/>
</dbReference>
<dbReference type="EMBL" id="KB446535">
    <property type="protein sequence ID" value="EME50278.1"/>
    <property type="molecule type" value="Genomic_DNA"/>
</dbReference>
<keyword evidence="7" id="KW-0862">Zinc</keyword>
<keyword evidence="6" id="KW-0479">Metal-binding</keyword>
<reference evidence="10 11" key="2">
    <citation type="journal article" date="2012" name="PLoS Pathog.">
        <title>Diverse lifestyles and strategies of plant pathogenesis encoded in the genomes of eighteen Dothideomycetes fungi.</title>
        <authorList>
            <person name="Ohm R.A."/>
            <person name="Feau N."/>
            <person name="Henrissat B."/>
            <person name="Schoch C.L."/>
            <person name="Horwitz B.A."/>
            <person name="Barry K.W."/>
            <person name="Condon B.J."/>
            <person name="Copeland A.C."/>
            <person name="Dhillon B."/>
            <person name="Glaser F."/>
            <person name="Hesse C.N."/>
            <person name="Kosti I."/>
            <person name="LaButti K."/>
            <person name="Lindquist E.A."/>
            <person name="Lucas S."/>
            <person name="Salamov A.A."/>
            <person name="Bradshaw R.E."/>
            <person name="Ciuffetti L."/>
            <person name="Hamelin R.C."/>
            <person name="Kema G.H.J."/>
            <person name="Lawrence C."/>
            <person name="Scott J.A."/>
            <person name="Spatafora J.W."/>
            <person name="Turgeon B.G."/>
            <person name="de Wit P.J.G.M."/>
            <person name="Zhong S."/>
            <person name="Goodwin S.B."/>
            <person name="Grigoriev I.V."/>
        </authorList>
    </citation>
    <scope>NUCLEOTIDE SEQUENCE [LARGE SCALE GENOMIC DNA]</scope>
    <source>
        <strain evidence="11">NZE10 / CBS 128990</strain>
    </source>
</reference>
<dbReference type="GO" id="GO:0008270">
    <property type="term" value="F:zinc ion binding"/>
    <property type="evidence" value="ECO:0007669"/>
    <property type="project" value="InterPro"/>
</dbReference>
<dbReference type="Proteomes" id="UP000016933">
    <property type="component" value="Unassembled WGS sequence"/>
</dbReference>
<dbReference type="GO" id="GO:0032259">
    <property type="term" value="P:methylation"/>
    <property type="evidence" value="ECO:0007669"/>
    <property type="project" value="UniProtKB-KW"/>
</dbReference>
<dbReference type="PANTHER" id="PTHR46223">
    <property type="entry name" value="HISTONE-LYSINE N-METHYLTRANSFERASE SUV39H"/>
    <property type="match status" value="1"/>
</dbReference>
<evidence type="ECO:0000259" key="8">
    <source>
        <dbReference type="PROSITE" id="PS50280"/>
    </source>
</evidence>
<evidence type="ECO:0000259" key="9">
    <source>
        <dbReference type="PROSITE" id="PS50868"/>
    </source>
</evidence>
<dbReference type="PROSITE" id="PS50868">
    <property type="entry name" value="POST_SET"/>
    <property type="match status" value="1"/>
</dbReference>
<evidence type="ECO:0000256" key="1">
    <source>
        <dbReference type="ARBA" id="ARBA00004286"/>
    </source>
</evidence>
<evidence type="ECO:0000256" key="7">
    <source>
        <dbReference type="ARBA" id="ARBA00022833"/>
    </source>
</evidence>
<dbReference type="SMART" id="SM00317">
    <property type="entry name" value="SET"/>
    <property type="match status" value="1"/>
</dbReference>
<evidence type="ECO:0000313" key="10">
    <source>
        <dbReference type="EMBL" id="EME50278.1"/>
    </source>
</evidence>
<keyword evidence="2" id="KW-0158">Chromosome</keyword>
<dbReference type="HOGENOM" id="CLU_020840_11_0_1"/>
<comment type="subcellular location">
    <subcellularLocation>
        <location evidence="1">Chromosome</location>
    </subcellularLocation>
</comment>
<sequence>MIEVARRTPVSQAESAIRHKFMHMLRKVKGVELENKVDTTTPSLNFTFVNDYVLRDGIYSQPPGTFEGCVRKCKPDMGQNIGCEYTALCECLEYAAVDEKSLQKKDPHLHLQYMSAKAAGQTIDTTGMPKRFPYKKASGDSKRPQTLQTFYRQERFPIYECNDNCRCGPICKSRVVQKGRKVPLTVFKTPNRGWGVYCSEDLIQGEFIDTYLGEVITNAEADKREGKSGKEKNSYFYWLDKFLGDPLDGAQELTEEMCYVVDGQYMGNVTRFINHSCEPNCRQYTISYNKNDIRLYSLAFFAYEDIPAGTELTFDYQDEDEVEYEAAVQRREEAECKPESKGRVRCSCGAPKCRGFLW</sequence>
<keyword evidence="5" id="KW-0949">S-adenosyl-L-methionine</keyword>
<dbReference type="InterPro" id="IPR046341">
    <property type="entry name" value="SET_dom_sf"/>
</dbReference>
<protein>
    <submittedName>
        <fullName evidence="10">SET-domain-containing histone methyltransferase-like protein</fullName>
    </submittedName>
</protein>
<dbReference type="PROSITE" id="PS50280">
    <property type="entry name" value="SET"/>
    <property type="match status" value="1"/>
</dbReference>
<evidence type="ECO:0000256" key="2">
    <source>
        <dbReference type="ARBA" id="ARBA00022454"/>
    </source>
</evidence>
<dbReference type="eggNOG" id="KOG1082">
    <property type="taxonomic scope" value="Eukaryota"/>
</dbReference>
<evidence type="ECO:0000256" key="4">
    <source>
        <dbReference type="ARBA" id="ARBA00022679"/>
    </source>
</evidence>
<accession>N1Q4I9</accession>
<dbReference type="Pfam" id="PF00856">
    <property type="entry name" value="SET"/>
    <property type="match status" value="1"/>
</dbReference>
<feature type="domain" description="Post-SET" evidence="9">
    <location>
        <begin position="342"/>
        <end position="358"/>
    </location>
</feature>
<dbReference type="GO" id="GO:0005694">
    <property type="term" value="C:chromosome"/>
    <property type="evidence" value="ECO:0007669"/>
    <property type="project" value="UniProtKB-SubCell"/>
</dbReference>
<dbReference type="InterPro" id="IPR007728">
    <property type="entry name" value="Pre-SET_dom"/>
</dbReference>
<proteinExistence type="predicted"/>
<gene>
    <name evidence="10" type="primary">set1</name>
    <name evidence="10" type="ORF">DOTSEDRAFT_165390</name>
</gene>
<dbReference type="GO" id="GO:0005634">
    <property type="term" value="C:nucleus"/>
    <property type="evidence" value="ECO:0007669"/>
    <property type="project" value="InterPro"/>
</dbReference>
<organism evidence="10 11">
    <name type="scientific">Dothistroma septosporum (strain NZE10 / CBS 128990)</name>
    <name type="common">Red band needle blight fungus</name>
    <name type="synonym">Mycosphaerella pini</name>
    <dbReference type="NCBI Taxonomy" id="675120"/>
    <lineage>
        <taxon>Eukaryota</taxon>
        <taxon>Fungi</taxon>
        <taxon>Dikarya</taxon>
        <taxon>Ascomycota</taxon>
        <taxon>Pezizomycotina</taxon>
        <taxon>Dothideomycetes</taxon>
        <taxon>Dothideomycetidae</taxon>
        <taxon>Mycosphaerellales</taxon>
        <taxon>Mycosphaerellaceae</taxon>
        <taxon>Dothistroma</taxon>
    </lineage>
</organism>
<reference evidence="11" key="1">
    <citation type="journal article" date="2012" name="PLoS Genet.">
        <title>The genomes of the fungal plant pathogens Cladosporium fulvum and Dothistroma septosporum reveal adaptation to different hosts and lifestyles but also signatures of common ancestry.</title>
        <authorList>
            <person name="de Wit P.J.G.M."/>
            <person name="van der Burgt A."/>
            <person name="Oekmen B."/>
            <person name="Stergiopoulos I."/>
            <person name="Abd-Elsalam K.A."/>
            <person name="Aerts A.L."/>
            <person name="Bahkali A.H."/>
            <person name="Beenen H.G."/>
            <person name="Chettri P."/>
            <person name="Cox M.P."/>
            <person name="Datema E."/>
            <person name="de Vries R.P."/>
            <person name="Dhillon B."/>
            <person name="Ganley A.R."/>
            <person name="Griffiths S.A."/>
            <person name="Guo Y."/>
            <person name="Hamelin R.C."/>
            <person name="Henrissat B."/>
            <person name="Kabir M.S."/>
            <person name="Jashni M.K."/>
            <person name="Kema G."/>
            <person name="Klaubauf S."/>
            <person name="Lapidus A."/>
            <person name="Levasseur A."/>
            <person name="Lindquist E."/>
            <person name="Mehrabi R."/>
            <person name="Ohm R.A."/>
            <person name="Owen T.J."/>
            <person name="Salamov A."/>
            <person name="Schwelm A."/>
            <person name="Schijlen E."/>
            <person name="Sun H."/>
            <person name="van den Burg H.A."/>
            <person name="van Ham R.C.H.J."/>
            <person name="Zhang S."/>
            <person name="Goodwin S.B."/>
            <person name="Grigoriev I.V."/>
            <person name="Collemare J."/>
            <person name="Bradshaw R.E."/>
        </authorList>
    </citation>
    <scope>NUCLEOTIDE SEQUENCE [LARGE SCALE GENOMIC DNA]</scope>
    <source>
        <strain evidence="11">NZE10 / CBS 128990</strain>
    </source>
</reference>
<dbReference type="SUPFAM" id="SSF82199">
    <property type="entry name" value="SET domain"/>
    <property type="match status" value="1"/>
</dbReference>
<evidence type="ECO:0000256" key="6">
    <source>
        <dbReference type="ARBA" id="ARBA00022723"/>
    </source>
</evidence>
<keyword evidence="11" id="KW-1185">Reference proteome</keyword>
<keyword evidence="3 10" id="KW-0489">Methyltransferase</keyword>
<evidence type="ECO:0000256" key="3">
    <source>
        <dbReference type="ARBA" id="ARBA00022603"/>
    </source>
</evidence>
<feature type="domain" description="SET" evidence="8">
    <location>
        <begin position="182"/>
        <end position="317"/>
    </location>
</feature>
<dbReference type="OrthoDB" id="308383at2759"/>
<dbReference type="InterPro" id="IPR050973">
    <property type="entry name" value="H3K9_Histone-Lys_N-MTase"/>
</dbReference>
<dbReference type="AlphaFoldDB" id="N1Q4I9"/>
<dbReference type="OMA" id="CDCLEYA"/>
<dbReference type="Gene3D" id="2.170.270.10">
    <property type="entry name" value="SET domain"/>
    <property type="match status" value="1"/>
</dbReference>
<dbReference type="Pfam" id="PF05033">
    <property type="entry name" value="Pre-SET"/>
    <property type="match status" value="1"/>
</dbReference>
<dbReference type="InterPro" id="IPR001214">
    <property type="entry name" value="SET_dom"/>
</dbReference>
<dbReference type="STRING" id="675120.N1Q4I9"/>
<name>N1Q4I9_DOTSN</name>
<keyword evidence="4 10" id="KW-0808">Transferase</keyword>